<evidence type="ECO:0008006" key="4">
    <source>
        <dbReference type="Google" id="ProtNLM"/>
    </source>
</evidence>
<dbReference type="InterPro" id="IPR010558">
    <property type="entry name" value="Ly-6-related"/>
</dbReference>
<dbReference type="GO" id="GO:1990834">
    <property type="term" value="P:response to odorant"/>
    <property type="evidence" value="ECO:0007669"/>
    <property type="project" value="TreeGrafter"/>
</dbReference>
<dbReference type="PANTHER" id="PTHR34722">
    <property type="entry name" value="HOMOLOG OF ODR-2 (TWO)-RELATED"/>
    <property type="match status" value="1"/>
</dbReference>
<dbReference type="AlphaFoldDB" id="A0A5S6R265"/>
<dbReference type="GO" id="GO:0042048">
    <property type="term" value="P:olfactory behavior"/>
    <property type="evidence" value="ECO:0007669"/>
    <property type="project" value="TreeGrafter"/>
</dbReference>
<feature type="chain" id="PRO_5024389184" description="Protein quiver" evidence="1">
    <location>
        <begin position="27"/>
        <end position="223"/>
    </location>
</feature>
<feature type="signal peptide" evidence="1">
    <location>
        <begin position="1"/>
        <end position="26"/>
    </location>
</feature>
<evidence type="ECO:0000313" key="3">
    <source>
        <dbReference type="WBParaSite" id="TMUE_3000013741.1"/>
    </source>
</evidence>
<dbReference type="PANTHER" id="PTHR34722:SF4">
    <property type="entry name" value="HOMOLOG OF ODR-2 (TWO)-RELATED"/>
    <property type="match status" value="1"/>
</dbReference>
<proteinExistence type="predicted"/>
<name>A0A5S6R265_TRIMR</name>
<dbReference type="GO" id="GO:0043025">
    <property type="term" value="C:neuronal cell body"/>
    <property type="evidence" value="ECO:0007669"/>
    <property type="project" value="TreeGrafter"/>
</dbReference>
<evidence type="ECO:0000256" key="1">
    <source>
        <dbReference type="SAM" id="SignalP"/>
    </source>
</evidence>
<evidence type="ECO:0000313" key="2">
    <source>
        <dbReference type="Proteomes" id="UP000046395"/>
    </source>
</evidence>
<dbReference type="WBParaSite" id="TMUE_3000013741.1">
    <property type="protein sequence ID" value="TMUE_3000013741.1"/>
    <property type="gene ID" value="WBGene00290196"/>
</dbReference>
<organism evidence="2 3">
    <name type="scientific">Trichuris muris</name>
    <name type="common">Mouse whipworm</name>
    <dbReference type="NCBI Taxonomy" id="70415"/>
    <lineage>
        <taxon>Eukaryota</taxon>
        <taxon>Metazoa</taxon>
        <taxon>Ecdysozoa</taxon>
        <taxon>Nematoda</taxon>
        <taxon>Enoplea</taxon>
        <taxon>Dorylaimia</taxon>
        <taxon>Trichinellida</taxon>
        <taxon>Trichuridae</taxon>
        <taxon>Trichuris</taxon>
    </lineage>
</organism>
<reference evidence="3" key="1">
    <citation type="submission" date="2019-12" db="UniProtKB">
        <authorList>
            <consortium name="WormBaseParasite"/>
        </authorList>
    </citation>
    <scope>IDENTIFICATION</scope>
</reference>
<accession>A0A5S6R265</accession>
<protein>
    <recommendedName>
        <fullName evidence="4">Protein quiver</fullName>
    </recommendedName>
</protein>
<dbReference type="STRING" id="70415.A0A5S6R265"/>
<dbReference type="Pfam" id="PF06579">
    <property type="entry name" value="Ly-6_related"/>
    <property type="match status" value="1"/>
</dbReference>
<dbReference type="GO" id="GO:0030424">
    <property type="term" value="C:axon"/>
    <property type="evidence" value="ECO:0007669"/>
    <property type="project" value="TreeGrafter"/>
</dbReference>
<dbReference type="Proteomes" id="UP000046395">
    <property type="component" value="Unassembled WGS sequence"/>
</dbReference>
<sequence>MSLPVKALNFSAALLLLLIVLLTVQSEPQQHRHPIRHARIIGPARHGWMVQHASIRPKGPVLAHCYSCANHELRIYWYHLQTWYNAPRNFTDRCITMNRRDCQKIALEPCQSQCVTLRQQKTVGGHSIGHHIIRGCLSSLFRWNIMEKSEIASALSKPRDVCYNVRLSQLLPTHGTSLRDMSDSKVNMCVCHGDRCNGASATIAKASILFLPATVYVISASLR</sequence>
<keyword evidence="2" id="KW-1185">Reference proteome</keyword>
<keyword evidence="1" id="KW-0732">Signal</keyword>